<dbReference type="EnsemblMetazoa" id="CLYHEMT005471.1">
    <property type="protein sequence ID" value="CLYHEMP005471.1"/>
    <property type="gene ID" value="CLYHEMG005471"/>
</dbReference>
<feature type="transmembrane region" description="Helical" evidence="2">
    <location>
        <begin position="668"/>
        <end position="687"/>
    </location>
</feature>
<protein>
    <recommendedName>
        <fullName evidence="5">FAD-binding FR-type domain-containing protein</fullName>
    </recommendedName>
</protein>
<feature type="transmembrane region" description="Helical" evidence="2">
    <location>
        <begin position="297"/>
        <end position="314"/>
    </location>
</feature>
<feature type="transmembrane region" description="Helical" evidence="2">
    <location>
        <begin position="352"/>
        <end position="373"/>
    </location>
</feature>
<evidence type="ECO:0000313" key="3">
    <source>
        <dbReference type="EnsemblMetazoa" id="CLYHEMP005471.1"/>
    </source>
</evidence>
<dbReference type="AlphaFoldDB" id="A0A7M5UWV4"/>
<feature type="region of interest" description="Disordered" evidence="1">
    <location>
        <begin position="1"/>
        <end position="44"/>
    </location>
</feature>
<keyword evidence="4" id="KW-1185">Reference proteome</keyword>
<feature type="transmembrane region" description="Helical" evidence="2">
    <location>
        <begin position="124"/>
        <end position="143"/>
    </location>
</feature>
<reference evidence="3" key="1">
    <citation type="submission" date="2021-01" db="UniProtKB">
        <authorList>
            <consortium name="EnsemblMetazoa"/>
        </authorList>
    </citation>
    <scope>IDENTIFICATION</scope>
</reference>
<evidence type="ECO:0008006" key="5">
    <source>
        <dbReference type="Google" id="ProtNLM"/>
    </source>
</evidence>
<name>A0A7M5UWV4_9CNID</name>
<dbReference type="OrthoDB" id="5954077at2759"/>
<sequence length="688" mass="78669">MGFETDGQDNGTINPSFEGPTELEQASAAWIKDSPKDKNDTLSSSNSFGDAFYIEVQPTSAQKPSKASGEDVTQESKYSNQNGETQIKSKKSTAALIEPPNEADVTVDRFVVRKSKPFEISYEYLVWGLFTLITILCIVDRFVMKGDAVLERKGKRVWKLWGENVGQTITNVIWGITARLIITSQNLMFYTTLWCIPNLIIEKAPRFLVIAGIRDIHIKMHRIAGIFLIGIPSLAHVLVIFLPPLVDRTQLTYSPPSRFNYSQQYGNLNWTKIWDPAAVEGWTFNDSKGVHLTSDEIYRLLLMVALFCLIFPLTRSQFLNNRSYSLAIAIHAFAGVWYAIDNIRKITHGLAHVFNLPVLLIWCIDRLISIAYYRKSRGTAERKIIGKNEYFDVRVKLNKKFKPEIGDVYFLLKSNNSRFTLSPERSHPFTSFSNHDVTDATWDIGFIITMMDDDSQWFPAWTRRLRASDHEAQGHQIKCWGPYRSSSSQLYKELEIGEQKSFVLLASGSGFGYLYDCISILAHGNHGNNFNMAESKPTCIDIHYTVRSIEVYKNFADEISEKLRLIRNKKNVKVTFNWYVTEKTTIQDGKGDAEIVDVINLLKGQRTDFEKVIKNSAKDSSIYFVGRPSLADQISIYCEKHNQTLIKDFTNSQRGTSDKLVMVHYLKYTFYVILITVVFSMFLHIFLK</sequence>
<proteinExistence type="predicted"/>
<evidence type="ECO:0000256" key="1">
    <source>
        <dbReference type="SAM" id="MobiDB-lite"/>
    </source>
</evidence>
<evidence type="ECO:0000313" key="4">
    <source>
        <dbReference type="Proteomes" id="UP000594262"/>
    </source>
</evidence>
<feature type="compositionally biased region" description="Polar residues" evidence="1">
    <location>
        <begin position="75"/>
        <end position="86"/>
    </location>
</feature>
<feature type="transmembrane region" description="Helical" evidence="2">
    <location>
        <begin position="323"/>
        <end position="340"/>
    </location>
</feature>
<keyword evidence="2" id="KW-1133">Transmembrane helix</keyword>
<accession>A0A7M5UWV4</accession>
<dbReference type="InterPro" id="IPR039261">
    <property type="entry name" value="FNR_nucleotide-bd"/>
</dbReference>
<dbReference type="Proteomes" id="UP000594262">
    <property type="component" value="Unplaced"/>
</dbReference>
<dbReference type="Gene3D" id="3.40.50.80">
    <property type="entry name" value="Nucleotide-binding domain of ferredoxin-NADP reductase (FNR) module"/>
    <property type="match status" value="1"/>
</dbReference>
<evidence type="ECO:0000256" key="2">
    <source>
        <dbReference type="SAM" id="Phobius"/>
    </source>
</evidence>
<keyword evidence="2" id="KW-0472">Membrane</keyword>
<keyword evidence="2" id="KW-0812">Transmembrane</keyword>
<organism evidence="3 4">
    <name type="scientific">Clytia hemisphaerica</name>
    <dbReference type="NCBI Taxonomy" id="252671"/>
    <lineage>
        <taxon>Eukaryota</taxon>
        <taxon>Metazoa</taxon>
        <taxon>Cnidaria</taxon>
        <taxon>Hydrozoa</taxon>
        <taxon>Hydroidolina</taxon>
        <taxon>Leptothecata</taxon>
        <taxon>Obeliida</taxon>
        <taxon>Clytiidae</taxon>
        <taxon>Clytia</taxon>
    </lineage>
</organism>
<feature type="transmembrane region" description="Helical" evidence="2">
    <location>
        <begin position="223"/>
        <end position="246"/>
    </location>
</feature>
<feature type="region of interest" description="Disordered" evidence="1">
    <location>
        <begin position="59"/>
        <end position="94"/>
    </location>
</feature>